<dbReference type="Pfam" id="PF07499">
    <property type="entry name" value="RuvA_C"/>
    <property type="match status" value="1"/>
</dbReference>
<dbReference type="InterPro" id="IPR010994">
    <property type="entry name" value="RuvA_2-like"/>
</dbReference>
<dbReference type="GO" id="GO:0009378">
    <property type="term" value="F:four-way junction helicase activity"/>
    <property type="evidence" value="ECO:0007669"/>
    <property type="project" value="InterPro"/>
</dbReference>
<evidence type="ECO:0000256" key="6">
    <source>
        <dbReference type="HAMAP-Rule" id="MF_00031"/>
    </source>
</evidence>
<sequence>MIASLRGTVLSVGLTGAVIETGGVGMSIQATPTTLSGLRVGEETLVHTELVVREDSLTLFGFADADERDSFRTLMSAKGVGAKLALAMLAVHTPNTLRRAIASQDVAALTRVPGLGPKGAQRVILDVADKLGPVTGDDLDVAPSASQEAGGGSPQTALDGAVPNADVVAALVQLGWNEASAGQAVAAVEADYAEAGESPDMAVLLRASLRWLGGGHRG</sequence>
<comment type="function">
    <text evidence="6">The RuvA-RuvB-RuvC complex processes Holliday junction (HJ) DNA during genetic recombination and DNA repair, while the RuvA-RuvB complex plays an important role in the rescue of blocked DNA replication forks via replication fork reversal (RFR). RuvA specifically binds to HJ cruciform DNA, conferring on it an open structure. The RuvB hexamer acts as an ATP-dependent pump, pulling dsDNA into and through the RuvAB complex. HJ branch migration allows RuvC to scan DNA until it finds its consensus sequence, where it cleaves and resolves the cruciform DNA.</text>
</comment>
<organism evidence="8 9">
    <name type="scientific">Actinomyces viscosus</name>
    <dbReference type="NCBI Taxonomy" id="1656"/>
    <lineage>
        <taxon>Bacteria</taxon>
        <taxon>Bacillati</taxon>
        <taxon>Actinomycetota</taxon>
        <taxon>Actinomycetes</taxon>
        <taxon>Actinomycetales</taxon>
        <taxon>Actinomycetaceae</taxon>
        <taxon>Actinomyces</taxon>
    </lineage>
</organism>
<keyword evidence="8" id="KW-0547">Nucleotide-binding</keyword>
<feature type="region of interest" description="Domain III" evidence="6">
    <location>
        <begin position="153"/>
        <end position="218"/>
    </location>
</feature>
<dbReference type="InterPro" id="IPR013849">
    <property type="entry name" value="DNA_helicase_Holl-junc_RuvA_I"/>
</dbReference>
<evidence type="ECO:0000259" key="7">
    <source>
        <dbReference type="SMART" id="SM00278"/>
    </source>
</evidence>
<dbReference type="InterPro" id="IPR011114">
    <property type="entry name" value="RuvA_C"/>
</dbReference>
<gene>
    <name evidence="6 8" type="primary">ruvA</name>
    <name evidence="8" type="ORF">NCTC10951_00675</name>
</gene>
<evidence type="ECO:0000256" key="1">
    <source>
        <dbReference type="ARBA" id="ARBA00022490"/>
    </source>
</evidence>
<comment type="caution">
    <text evidence="6">Lacks conserved residue(s) required for the propagation of feature annotation.</text>
</comment>
<dbReference type="GO" id="GO:0016787">
    <property type="term" value="F:hydrolase activity"/>
    <property type="evidence" value="ECO:0007669"/>
    <property type="project" value="UniProtKB-KW"/>
</dbReference>
<evidence type="ECO:0000313" key="9">
    <source>
        <dbReference type="Proteomes" id="UP000268658"/>
    </source>
</evidence>
<evidence type="ECO:0000313" key="8">
    <source>
        <dbReference type="EMBL" id="VEI14799.1"/>
    </source>
</evidence>
<dbReference type="GO" id="GO:0006310">
    <property type="term" value="P:DNA recombination"/>
    <property type="evidence" value="ECO:0007669"/>
    <property type="project" value="UniProtKB-UniRule"/>
</dbReference>
<dbReference type="GO" id="GO:0006281">
    <property type="term" value="P:DNA repair"/>
    <property type="evidence" value="ECO:0007669"/>
    <property type="project" value="UniProtKB-UniRule"/>
</dbReference>
<evidence type="ECO:0000256" key="2">
    <source>
        <dbReference type="ARBA" id="ARBA00022763"/>
    </source>
</evidence>
<dbReference type="InterPro" id="IPR000085">
    <property type="entry name" value="RuvA"/>
</dbReference>
<dbReference type="GO" id="GO:0005524">
    <property type="term" value="F:ATP binding"/>
    <property type="evidence" value="ECO:0007669"/>
    <property type="project" value="InterPro"/>
</dbReference>
<evidence type="ECO:0000256" key="4">
    <source>
        <dbReference type="ARBA" id="ARBA00023172"/>
    </source>
</evidence>
<dbReference type="Gene3D" id="1.10.150.20">
    <property type="entry name" value="5' to 3' exonuclease, C-terminal subdomain"/>
    <property type="match status" value="1"/>
</dbReference>
<feature type="domain" description="Helix-hairpin-helix DNA-binding motif class 1" evidence="7">
    <location>
        <begin position="72"/>
        <end position="91"/>
    </location>
</feature>
<comment type="domain">
    <text evidence="6">Has three domains with a flexible linker between the domains II and III and assumes an 'L' shape. Domain III is highly mobile and contacts RuvB.</text>
</comment>
<keyword evidence="5 6" id="KW-0234">DNA repair</keyword>
<name>A0A3S4VCY8_ACTVI</name>
<comment type="subcellular location">
    <subcellularLocation>
        <location evidence="6">Cytoplasm</location>
    </subcellularLocation>
</comment>
<dbReference type="SUPFAM" id="SSF50249">
    <property type="entry name" value="Nucleic acid-binding proteins"/>
    <property type="match status" value="1"/>
</dbReference>
<dbReference type="Pfam" id="PF14520">
    <property type="entry name" value="HHH_5"/>
    <property type="match status" value="1"/>
</dbReference>
<dbReference type="CDD" id="cd14332">
    <property type="entry name" value="UBA_RuvA_C"/>
    <property type="match status" value="1"/>
</dbReference>
<keyword evidence="8" id="KW-0378">Hydrolase</keyword>
<dbReference type="GO" id="GO:0009379">
    <property type="term" value="C:Holliday junction helicase complex"/>
    <property type="evidence" value="ECO:0007669"/>
    <property type="project" value="InterPro"/>
</dbReference>
<proteinExistence type="inferred from homology"/>
<dbReference type="Proteomes" id="UP000268658">
    <property type="component" value="Chromosome"/>
</dbReference>
<feature type="domain" description="Helix-hairpin-helix DNA-binding motif class 1" evidence="7">
    <location>
        <begin position="107"/>
        <end position="126"/>
    </location>
</feature>
<dbReference type="SUPFAM" id="SSF46929">
    <property type="entry name" value="DNA helicase RuvA subunit, C-terminal domain"/>
    <property type="match status" value="1"/>
</dbReference>
<reference evidence="8 9" key="1">
    <citation type="submission" date="2018-12" db="EMBL/GenBank/DDBJ databases">
        <authorList>
            <consortium name="Pathogen Informatics"/>
        </authorList>
    </citation>
    <scope>NUCLEOTIDE SEQUENCE [LARGE SCALE GENOMIC DNA]</scope>
    <source>
        <strain evidence="8 9">NCTC10951</strain>
    </source>
</reference>
<dbReference type="GO" id="GO:0048476">
    <property type="term" value="C:Holliday junction resolvase complex"/>
    <property type="evidence" value="ECO:0007669"/>
    <property type="project" value="UniProtKB-UniRule"/>
</dbReference>
<dbReference type="KEGG" id="avc:NCTC10951_00675"/>
<keyword evidence="3 6" id="KW-0238">DNA-binding</keyword>
<dbReference type="HAMAP" id="MF_00031">
    <property type="entry name" value="DNA_HJ_migration_RuvA"/>
    <property type="match status" value="1"/>
</dbReference>
<dbReference type="SUPFAM" id="SSF47781">
    <property type="entry name" value="RuvA domain 2-like"/>
    <property type="match status" value="1"/>
</dbReference>
<accession>A0A3S4VCY8</accession>
<dbReference type="EMBL" id="LR134477">
    <property type="protein sequence ID" value="VEI14799.1"/>
    <property type="molecule type" value="Genomic_DNA"/>
</dbReference>
<keyword evidence="1 6" id="KW-0963">Cytoplasm</keyword>
<keyword evidence="4 6" id="KW-0233">DNA recombination</keyword>
<dbReference type="InterPro" id="IPR003583">
    <property type="entry name" value="Hlx-hairpin-Hlx_DNA-bd_motif"/>
</dbReference>
<dbReference type="SMART" id="SM00278">
    <property type="entry name" value="HhH1"/>
    <property type="match status" value="2"/>
</dbReference>
<evidence type="ECO:0000256" key="5">
    <source>
        <dbReference type="ARBA" id="ARBA00023204"/>
    </source>
</evidence>
<dbReference type="GO" id="GO:0000400">
    <property type="term" value="F:four-way junction DNA binding"/>
    <property type="evidence" value="ECO:0007669"/>
    <property type="project" value="UniProtKB-UniRule"/>
</dbReference>
<dbReference type="Pfam" id="PF01330">
    <property type="entry name" value="RuvA_N"/>
    <property type="match status" value="1"/>
</dbReference>
<dbReference type="Gene3D" id="2.40.50.140">
    <property type="entry name" value="Nucleic acid-binding proteins"/>
    <property type="match status" value="1"/>
</dbReference>
<dbReference type="InterPro" id="IPR012340">
    <property type="entry name" value="NA-bd_OB-fold"/>
</dbReference>
<dbReference type="RefSeq" id="WP_126413399.1">
    <property type="nucleotide sequence ID" value="NZ_JASPER010000011.1"/>
</dbReference>
<comment type="subunit">
    <text evidence="6">Homotetramer. Forms an RuvA(8)-RuvB(12)-Holliday junction (HJ) complex. HJ DNA is sandwiched between 2 RuvA tetramers; dsDNA enters through RuvA and exits via RuvB. An RuvB hexamer assembles on each DNA strand where it exits the tetramer. Each RuvB hexamer is contacted by two RuvA subunits (via domain III) on 2 adjacent RuvB subunits; this complex drives branch migration. In the full resolvosome a probable DNA-RuvA(4)-RuvB(12)-RuvC(2) complex forms which resolves the HJ.</text>
</comment>
<dbReference type="Gene3D" id="1.10.8.10">
    <property type="entry name" value="DNA helicase RuvA subunit, C-terminal domain"/>
    <property type="match status" value="1"/>
</dbReference>
<dbReference type="InterPro" id="IPR036267">
    <property type="entry name" value="RuvA_C_sf"/>
</dbReference>
<dbReference type="OrthoDB" id="5293449at2"/>
<keyword evidence="8" id="KW-0347">Helicase</keyword>
<dbReference type="AlphaFoldDB" id="A0A3S4VCY8"/>
<dbReference type="NCBIfam" id="TIGR00084">
    <property type="entry name" value="ruvA"/>
    <property type="match status" value="1"/>
</dbReference>
<dbReference type="GO" id="GO:0005737">
    <property type="term" value="C:cytoplasm"/>
    <property type="evidence" value="ECO:0007669"/>
    <property type="project" value="UniProtKB-SubCell"/>
</dbReference>
<keyword evidence="8" id="KW-0067">ATP-binding</keyword>
<comment type="similarity">
    <text evidence="6">Belongs to the RuvA family.</text>
</comment>
<protein>
    <recommendedName>
        <fullName evidence="6">Holliday junction branch migration complex subunit RuvA</fullName>
    </recommendedName>
</protein>
<keyword evidence="2 6" id="KW-0227">DNA damage</keyword>
<evidence type="ECO:0000256" key="3">
    <source>
        <dbReference type="ARBA" id="ARBA00023125"/>
    </source>
</evidence>